<evidence type="ECO:0000256" key="2">
    <source>
        <dbReference type="ARBA" id="ARBA00022747"/>
    </source>
</evidence>
<comment type="similarity">
    <text evidence="1">Belongs to the type-I restriction system S methylase family.</text>
</comment>
<dbReference type="Gene3D" id="3.90.220.20">
    <property type="entry name" value="DNA methylase specificity domains"/>
    <property type="match status" value="2"/>
</dbReference>
<protein>
    <submittedName>
        <fullName evidence="5">EcoKI restriction-modification system protein HsdS</fullName>
    </submittedName>
</protein>
<keyword evidence="6" id="KW-1185">Reference proteome</keyword>
<organism evidence="5 6">
    <name type="scientific">Pseudooctadecabacter jejudonensis</name>
    <dbReference type="NCBI Taxonomy" id="1391910"/>
    <lineage>
        <taxon>Bacteria</taxon>
        <taxon>Pseudomonadati</taxon>
        <taxon>Pseudomonadota</taxon>
        <taxon>Alphaproteobacteria</taxon>
        <taxon>Rhodobacterales</taxon>
        <taxon>Paracoccaceae</taxon>
        <taxon>Pseudooctadecabacter</taxon>
    </lineage>
</organism>
<proteinExistence type="inferred from homology"/>
<dbReference type="PANTHER" id="PTHR30408">
    <property type="entry name" value="TYPE-1 RESTRICTION ENZYME ECOKI SPECIFICITY PROTEIN"/>
    <property type="match status" value="1"/>
</dbReference>
<dbReference type="AlphaFoldDB" id="A0A1Y5TMW5"/>
<dbReference type="SUPFAM" id="SSF116734">
    <property type="entry name" value="DNA methylase specificity domain"/>
    <property type="match status" value="2"/>
</dbReference>
<dbReference type="Gene3D" id="1.10.287.1120">
    <property type="entry name" value="Bipartite methylase S protein"/>
    <property type="match status" value="1"/>
</dbReference>
<dbReference type="GO" id="GO:0009307">
    <property type="term" value="P:DNA restriction-modification system"/>
    <property type="evidence" value="ECO:0007669"/>
    <property type="project" value="UniProtKB-KW"/>
</dbReference>
<dbReference type="EMBL" id="FWFT01000008">
    <property type="protein sequence ID" value="SLN63881.1"/>
    <property type="molecule type" value="Genomic_DNA"/>
</dbReference>
<evidence type="ECO:0000256" key="1">
    <source>
        <dbReference type="ARBA" id="ARBA00010923"/>
    </source>
</evidence>
<dbReference type="GO" id="GO:0003677">
    <property type="term" value="F:DNA binding"/>
    <property type="evidence" value="ECO:0007669"/>
    <property type="project" value="UniProtKB-KW"/>
</dbReference>
<reference evidence="5" key="1">
    <citation type="submission" date="2017-03" db="EMBL/GenBank/DDBJ databases">
        <authorList>
            <person name="Afonso C.L."/>
            <person name="Miller P.J."/>
            <person name="Scott M.A."/>
            <person name="Spackman E."/>
            <person name="Goraichik I."/>
            <person name="Dimitrov K.M."/>
            <person name="Suarez D.L."/>
            <person name="Swayne D.E."/>
        </authorList>
    </citation>
    <scope>NUCLEOTIDE SEQUENCE [LARGE SCALE GENOMIC DNA]</scope>
    <source>
        <strain evidence="5">CECT 8397</strain>
    </source>
</reference>
<feature type="domain" description="Type I restriction modification DNA specificity" evidence="4">
    <location>
        <begin position="206"/>
        <end position="338"/>
    </location>
</feature>
<dbReference type="OrthoDB" id="512700at2"/>
<keyword evidence="2" id="KW-0680">Restriction system</keyword>
<accession>A0A1Y5TMW5</accession>
<dbReference type="InterPro" id="IPR044946">
    <property type="entry name" value="Restrct_endonuc_typeI_TRD_sf"/>
</dbReference>
<dbReference type="Pfam" id="PF01420">
    <property type="entry name" value="Methylase_S"/>
    <property type="match status" value="2"/>
</dbReference>
<evidence type="ECO:0000259" key="4">
    <source>
        <dbReference type="Pfam" id="PF01420"/>
    </source>
</evidence>
<dbReference type="CDD" id="cd17248">
    <property type="entry name" value="RMtype1_S_AmiI-TRD2-CR2_like"/>
    <property type="match status" value="1"/>
</dbReference>
<sequence length="377" mass="42628">MVPEGWEEHLLDDSAKRRSGHTPNKKIPDYWNGGIKWVSLADSSALDDGYIRNTDKEISTEGLRNSSAVMLPAETVILSRDAGVGKSAILGEDMAVSQHFIAWTCDEQSKLNNWFLYNWLQMKKPLFERMAVGSTIKTIGLPFFKKLSIYVPPLAEQQKIADILSTWDQAIEKTEGLLSNARTQKRALMKQLLTGKRRFPAFEGQPWKEVRLGDVLDIEYGKSPKDIRVNDGTVPIIGTGGVTGHCHEGFAEGPAIVLGRKGTIDSPRWVEGSFWPIDTTYFCKTNEQNSLRWLFYRLSFMNLRAYNEASGVPSLSRETLRSIRISVPSLDEQRLISRAIGNEEVFEDICRREVAHLRTEKKALMQQLLTGKRRVVV</sequence>
<dbReference type="Proteomes" id="UP000193623">
    <property type="component" value="Unassembled WGS sequence"/>
</dbReference>
<dbReference type="InterPro" id="IPR052021">
    <property type="entry name" value="Type-I_RS_S_subunit"/>
</dbReference>
<evidence type="ECO:0000313" key="6">
    <source>
        <dbReference type="Proteomes" id="UP000193623"/>
    </source>
</evidence>
<dbReference type="InterPro" id="IPR000055">
    <property type="entry name" value="Restrct_endonuc_typeI_TRD"/>
</dbReference>
<keyword evidence="3" id="KW-0238">DNA-binding</keyword>
<dbReference type="PANTHER" id="PTHR30408:SF12">
    <property type="entry name" value="TYPE I RESTRICTION ENZYME MJAVIII SPECIFICITY SUBUNIT"/>
    <property type="match status" value="1"/>
</dbReference>
<gene>
    <name evidence="5" type="ORF">PSJ8397_03373</name>
</gene>
<evidence type="ECO:0000313" key="5">
    <source>
        <dbReference type="EMBL" id="SLN63881.1"/>
    </source>
</evidence>
<dbReference type="RefSeq" id="WP_085865766.1">
    <property type="nucleotide sequence ID" value="NZ_FWFT01000008.1"/>
</dbReference>
<name>A0A1Y5TMW5_9RHOB</name>
<feature type="domain" description="Type I restriction modification DNA specificity" evidence="4">
    <location>
        <begin position="3"/>
        <end position="174"/>
    </location>
</feature>
<evidence type="ECO:0000256" key="3">
    <source>
        <dbReference type="ARBA" id="ARBA00023125"/>
    </source>
</evidence>